<feature type="compositionally biased region" description="Acidic residues" evidence="2">
    <location>
        <begin position="209"/>
        <end position="220"/>
    </location>
</feature>
<dbReference type="PANTHER" id="PTHR13237">
    <property type="entry name" value="SOMETHING ABOUT SILENCING PROTEIN 10-RELATED"/>
    <property type="match status" value="1"/>
</dbReference>
<feature type="compositionally biased region" description="Basic residues" evidence="2">
    <location>
        <begin position="765"/>
        <end position="781"/>
    </location>
</feature>
<organism evidence="4 5">
    <name type="scientific">Chlamydomonas eustigma</name>
    <dbReference type="NCBI Taxonomy" id="1157962"/>
    <lineage>
        <taxon>Eukaryota</taxon>
        <taxon>Viridiplantae</taxon>
        <taxon>Chlorophyta</taxon>
        <taxon>core chlorophytes</taxon>
        <taxon>Chlorophyceae</taxon>
        <taxon>CS clade</taxon>
        <taxon>Chlamydomonadales</taxon>
        <taxon>Chlamydomonadaceae</taxon>
        <taxon>Chlamydomonas</taxon>
    </lineage>
</organism>
<feature type="compositionally biased region" description="Basic and acidic residues" evidence="2">
    <location>
        <begin position="420"/>
        <end position="436"/>
    </location>
</feature>
<feature type="region of interest" description="Disordered" evidence="2">
    <location>
        <begin position="35"/>
        <end position="148"/>
    </location>
</feature>
<sequence>MRRSVSETGTVSFGVEAWNADKTILVLQVLDKMGRSKSKSWSSAQKVDAPVRRKGRAATVADDFALSESDNDFDDDFESKRGTISLERRKKNSVDSDNDMEEEEVMALAGEGSDSDEDEFNDEEEGGEEEEDDDDLSDLDEDTLINRALEKGGRTAELARQAKMIGAKLKLQCKEDEDEEDEEENEVGDERWGANKKRYYDADTAGMEGSDDEEALKEEEEEVMRLEKERATRMKDSDFGLEEEEEEEDGEGTMAALAKKDLSVGKPKKGGLKKVVVETVSKQLDLLSTEERNAALLSDAPELLALLQDLTDSLAEVRGRVGPVLSEVKSGGLATAEGVSYLEAKHLLLLQYCTHIVFYILLKAEGRPVKDHPVIARLVELRAYMEKIRPIDKRLQYQVERLIKAAQIASQQEAQLRHVGVKESAKAGKKAEKGSEMDAGLVPDEEDEGDASRYGPRRDQLVPKIKVNSGEKSLGPGEDLEGGRTGLYRPPRINPVSMEGDIDKAELTRNESRLMKEARRKASRSALVRELAEEVTGAPRELRHEMPGFDSLASIKQRQRLEARAAVEEDMMIRVPLSREEAKKMKQQHRAGMSGKALMDDFADEVADIVGLSESNEGKKGSQLAELFNRQKVSQKYGADAPRGALHGGDEDLPRREALHERRIKFDAAAARKMASGKGKMGDEDEDDGMPDSEFFGGGGGKRNGKRPFGEEDDTYQEAKASAAERKLARSKVYAPSDAHAPLPEPEAEGARGITSAIERNRGLTPHRRKDLKNPRKKHRIKFQEAQMRRKGAVQDVRQPAGTSYGGEATGVKSRVVKSRKLG</sequence>
<feature type="region of interest" description="Disordered" evidence="2">
    <location>
        <begin position="172"/>
        <end position="220"/>
    </location>
</feature>
<evidence type="ECO:0000313" key="5">
    <source>
        <dbReference type="Proteomes" id="UP000232323"/>
    </source>
</evidence>
<name>A0A250WQJ1_9CHLO</name>
<evidence type="ECO:0000256" key="1">
    <source>
        <dbReference type="ARBA" id="ARBA00022553"/>
    </source>
</evidence>
<feature type="compositionally biased region" description="Acidic residues" evidence="2">
    <location>
        <begin position="113"/>
        <end position="143"/>
    </location>
</feature>
<feature type="compositionally biased region" description="Acidic residues" evidence="2">
    <location>
        <begin position="175"/>
        <end position="187"/>
    </location>
</feature>
<comment type="caution">
    <text evidence="4">The sequence shown here is derived from an EMBL/GenBank/DDBJ whole genome shotgun (WGS) entry which is preliminary data.</text>
</comment>
<feature type="region of interest" description="Disordered" evidence="2">
    <location>
        <begin position="419"/>
        <end position="498"/>
    </location>
</feature>
<dbReference type="Pfam" id="PF09368">
    <property type="entry name" value="Sas10"/>
    <property type="match status" value="1"/>
</dbReference>
<protein>
    <recommendedName>
        <fullName evidence="3">Sas10 C-terminal domain-containing protein</fullName>
    </recommendedName>
</protein>
<dbReference type="PANTHER" id="PTHR13237:SF9">
    <property type="entry name" value="NEUROGUIDIN"/>
    <property type="match status" value="1"/>
</dbReference>
<dbReference type="EMBL" id="BEGY01000001">
    <property type="protein sequence ID" value="GAX72959.1"/>
    <property type="molecule type" value="Genomic_DNA"/>
</dbReference>
<dbReference type="OrthoDB" id="203440at2759"/>
<keyword evidence="1" id="KW-0597">Phosphoprotein</keyword>
<gene>
    <name evidence="4" type="ORF">CEUSTIGMA_g414.t1</name>
</gene>
<feature type="domain" description="Sas10 C-terminal" evidence="3">
    <location>
        <begin position="749"/>
        <end position="822"/>
    </location>
</feature>
<accession>A0A250WQJ1</accession>
<evidence type="ECO:0000259" key="3">
    <source>
        <dbReference type="Pfam" id="PF09368"/>
    </source>
</evidence>
<proteinExistence type="predicted"/>
<reference evidence="4 5" key="1">
    <citation type="submission" date="2017-08" db="EMBL/GenBank/DDBJ databases">
        <title>Acidophilic green algal genome provides insights into adaptation to an acidic environment.</title>
        <authorList>
            <person name="Hirooka S."/>
            <person name="Hirose Y."/>
            <person name="Kanesaki Y."/>
            <person name="Higuchi S."/>
            <person name="Fujiwara T."/>
            <person name="Onuma R."/>
            <person name="Era A."/>
            <person name="Ohbayashi R."/>
            <person name="Uzuka A."/>
            <person name="Nozaki H."/>
            <person name="Yoshikawa H."/>
            <person name="Miyagishima S.Y."/>
        </authorList>
    </citation>
    <scope>NUCLEOTIDE SEQUENCE [LARGE SCALE GENOMIC DNA]</scope>
    <source>
        <strain evidence="4 5">NIES-2499</strain>
    </source>
</reference>
<feature type="region of interest" description="Disordered" evidence="2">
    <location>
        <begin position="669"/>
        <end position="823"/>
    </location>
</feature>
<evidence type="ECO:0000256" key="2">
    <source>
        <dbReference type="SAM" id="MobiDB-lite"/>
    </source>
</evidence>
<dbReference type="InterPro" id="IPR018972">
    <property type="entry name" value="Sas10_C_dom"/>
</dbReference>
<dbReference type="GO" id="GO:0000462">
    <property type="term" value="P:maturation of SSU-rRNA from tricistronic rRNA transcript (SSU-rRNA, 5.8S rRNA, LSU-rRNA)"/>
    <property type="evidence" value="ECO:0007669"/>
    <property type="project" value="TreeGrafter"/>
</dbReference>
<dbReference type="STRING" id="1157962.A0A250WQJ1"/>
<dbReference type="InterPro" id="IPR007146">
    <property type="entry name" value="Sas10/Utp3/C1D"/>
</dbReference>
<dbReference type="Pfam" id="PF04000">
    <property type="entry name" value="Sas10_Utp3"/>
    <property type="match status" value="1"/>
</dbReference>
<evidence type="ECO:0000313" key="4">
    <source>
        <dbReference type="EMBL" id="GAX72959.1"/>
    </source>
</evidence>
<keyword evidence="5" id="KW-1185">Reference proteome</keyword>
<dbReference type="Proteomes" id="UP000232323">
    <property type="component" value="Unassembled WGS sequence"/>
</dbReference>
<dbReference type="AlphaFoldDB" id="A0A250WQJ1"/>
<dbReference type="GO" id="GO:0032040">
    <property type="term" value="C:small-subunit processome"/>
    <property type="evidence" value="ECO:0007669"/>
    <property type="project" value="TreeGrafter"/>
</dbReference>
<feature type="compositionally biased region" description="Acidic residues" evidence="2">
    <location>
        <begin position="96"/>
        <end position="105"/>
    </location>
</feature>
<feature type="compositionally biased region" description="Basic and acidic residues" evidence="2">
    <location>
        <begin position="188"/>
        <end position="201"/>
    </location>
</feature>